<keyword evidence="4 7" id="KW-0812">Transmembrane</keyword>
<gene>
    <name evidence="9" type="ORF">GCM10007916_29360</name>
</gene>
<feature type="transmembrane region" description="Helical" evidence="7">
    <location>
        <begin position="455"/>
        <end position="477"/>
    </location>
</feature>
<feature type="transmembrane region" description="Helical" evidence="7">
    <location>
        <begin position="281"/>
        <end position="302"/>
    </location>
</feature>
<evidence type="ECO:0000256" key="5">
    <source>
        <dbReference type="ARBA" id="ARBA00022989"/>
    </source>
</evidence>
<feature type="transmembrane region" description="Helical" evidence="7">
    <location>
        <begin position="36"/>
        <end position="61"/>
    </location>
</feature>
<evidence type="ECO:0000313" key="10">
    <source>
        <dbReference type="Proteomes" id="UP001157353"/>
    </source>
</evidence>
<dbReference type="PANTHER" id="PTHR40074:SF2">
    <property type="entry name" value="O-ACETYLTRANSFERASE WECH"/>
    <property type="match status" value="1"/>
</dbReference>
<proteinExistence type="inferred from homology"/>
<feature type="domain" description="Acyltransferase 3" evidence="8">
    <location>
        <begin position="5"/>
        <end position="332"/>
    </location>
</feature>
<evidence type="ECO:0000256" key="1">
    <source>
        <dbReference type="ARBA" id="ARBA00004651"/>
    </source>
</evidence>
<evidence type="ECO:0000256" key="4">
    <source>
        <dbReference type="ARBA" id="ARBA00022692"/>
    </source>
</evidence>
<feature type="transmembrane region" description="Helical" evidence="7">
    <location>
        <begin position="383"/>
        <end position="404"/>
    </location>
</feature>
<dbReference type="PANTHER" id="PTHR40074">
    <property type="entry name" value="O-ACETYLTRANSFERASE WECH"/>
    <property type="match status" value="1"/>
</dbReference>
<feature type="transmembrane region" description="Helical" evidence="7">
    <location>
        <begin position="354"/>
        <end position="371"/>
    </location>
</feature>
<comment type="similarity">
    <text evidence="2">Belongs to the acyltransferase 3 family.</text>
</comment>
<sequence>MKRIHTLDSLKFFAICAVFVIHFWVFYLFQGVAENSFYLGFNIVARFAVPVFFIVAGYLFFQRTQDKPLVAYTKAYLAKLFVMYLVWTFIYHMIYGLSYDVWSPISFATVFYYGTAGFVTLWFLPALFFSILVLMIAVKFNRTGTLFIIATLLHLVGLSNQSYQPLLPESLHVLNTYFRDPAFFGLFYVTLGYQLLKAQWVDKLLSISKNSLIWLVIALVSALLMLIEGLYLTQQLGATVGEYYLFTPILTVAMLMVALTVRSNEESSSFSKLGVHSGEIYLNHGVLMLLYGPLVAALGYRSTPENITIIANSVTYQLLLVPTMLAVCYSLYFLIGKGVTLLSSAKVIKKHKDLVMFTGGYWMFFFAANLAQGGSRFDSTSNMVVGSAFLVYIAFYLFTVLLISKPIDRCIALYKRSLCTAMVLATFWISFAKFGGFEWLANQTSQEGSPLAELVTGPLICFIIFYLLATTCSLWCLGKIEKIKSH</sequence>
<evidence type="ECO:0000259" key="8">
    <source>
        <dbReference type="Pfam" id="PF01757"/>
    </source>
</evidence>
<feature type="transmembrane region" description="Helical" evidence="7">
    <location>
        <begin position="12"/>
        <end position="30"/>
    </location>
</feature>
<dbReference type="Proteomes" id="UP001157353">
    <property type="component" value="Unassembled WGS sequence"/>
</dbReference>
<feature type="transmembrane region" description="Helical" evidence="7">
    <location>
        <begin position="212"/>
        <end position="231"/>
    </location>
</feature>
<dbReference type="RefSeq" id="WP_284204961.1">
    <property type="nucleotide sequence ID" value="NZ_BSPQ01000016.1"/>
</dbReference>
<dbReference type="EMBL" id="BSPQ01000016">
    <property type="protein sequence ID" value="GLS91866.1"/>
    <property type="molecule type" value="Genomic_DNA"/>
</dbReference>
<feature type="transmembrane region" description="Helical" evidence="7">
    <location>
        <begin position="110"/>
        <end position="138"/>
    </location>
</feature>
<evidence type="ECO:0000256" key="2">
    <source>
        <dbReference type="ARBA" id="ARBA00007400"/>
    </source>
</evidence>
<evidence type="ECO:0000313" key="9">
    <source>
        <dbReference type="EMBL" id="GLS91866.1"/>
    </source>
</evidence>
<evidence type="ECO:0000256" key="6">
    <source>
        <dbReference type="ARBA" id="ARBA00023136"/>
    </source>
</evidence>
<feature type="transmembrane region" description="Helical" evidence="7">
    <location>
        <begin position="243"/>
        <end position="261"/>
    </location>
</feature>
<feature type="transmembrane region" description="Helical" evidence="7">
    <location>
        <begin position="314"/>
        <end position="334"/>
    </location>
</feature>
<feature type="transmembrane region" description="Helical" evidence="7">
    <location>
        <begin position="81"/>
        <end position="98"/>
    </location>
</feature>
<keyword evidence="3" id="KW-1003">Cell membrane</keyword>
<evidence type="ECO:0000256" key="3">
    <source>
        <dbReference type="ARBA" id="ARBA00022475"/>
    </source>
</evidence>
<accession>A0ABQ6E3F1</accession>
<keyword evidence="6 7" id="KW-0472">Membrane</keyword>
<protein>
    <recommendedName>
        <fullName evidence="8">Acyltransferase 3 domain-containing protein</fullName>
    </recommendedName>
</protein>
<dbReference type="Pfam" id="PF01757">
    <property type="entry name" value="Acyl_transf_3"/>
    <property type="match status" value="1"/>
</dbReference>
<feature type="transmembrane region" description="Helical" evidence="7">
    <location>
        <begin position="183"/>
        <end position="200"/>
    </location>
</feature>
<evidence type="ECO:0000256" key="7">
    <source>
        <dbReference type="SAM" id="Phobius"/>
    </source>
</evidence>
<comment type="subcellular location">
    <subcellularLocation>
        <location evidence="1">Cell membrane</location>
        <topology evidence="1">Multi-pass membrane protein</topology>
    </subcellularLocation>
</comment>
<dbReference type="InterPro" id="IPR002656">
    <property type="entry name" value="Acyl_transf_3_dom"/>
</dbReference>
<reference evidence="10" key="1">
    <citation type="journal article" date="2019" name="Int. J. Syst. Evol. Microbiol.">
        <title>The Global Catalogue of Microorganisms (GCM) 10K type strain sequencing project: providing services to taxonomists for standard genome sequencing and annotation.</title>
        <authorList>
            <consortium name="The Broad Institute Genomics Platform"/>
            <consortium name="The Broad Institute Genome Sequencing Center for Infectious Disease"/>
            <person name="Wu L."/>
            <person name="Ma J."/>
        </authorList>
    </citation>
    <scope>NUCLEOTIDE SEQUENCE [LARGE SCALE GENOMIC DNA]</scope>
    <source>
        <strain evidence="10">NBRC 103166</strain>
    </source>
</reference>
<name>A0ABQ6E3F1_9GAMM</name>
<keyword evidence="10" id="KW-1185">Reference proteome</keyword>
<comment type="caution">
    <text evidence="9">The sequence shown here is derived from an EMBL/GenBank/DDBJ whole genome shotgun (WGS) entry which is preliminary data.</text>
</comment>
<feature type="transmembrane region" description="Helical" evidence="7">
    <location>
        <begin position="416"/>
        <end position="435"/>
    </location>
</feature>
<organism evidence="9 10">
    <name type="scientific">Psychromonas marina</name>
    <dbReference type="NCBI Taxonomy" id="88364"/>
    <lineage>
        <taxon>Bacteria</taxon>
        <taxon>Pseudomonadati</taxon>
        <taxon>Pseudomonadota</taxon>
        <taxon>Gammaproteobacteria</taxon>
        <taxon>Alteromonadales</taxon>
        <taxon>Psychromonadaceae</taxon>
        <taxon>Psychromonas</taxon>
    </lineage>
</organism>
<keyword evidence="5 7" id="KW-1133">Transmembrane helix</keyword>
<feature type="transmembrane region" description="Helical" evidence="7">
    <location>
        <begin position="145"/>
        <end position="163"/>
    </location>
</feature>